<keyword evidence="3" id="KW-1185">Reference proteome</keyword>
<dbReference type="Proteomes" id="UP000479710">
    <property type="component" value="Unassembled WGS sequence"/>
</dbReference>
<accession>A0A6G1FCL9</accession>
<feature type="region of interest" description="Disordered" evidence="1">
    <location>
        <begin position="1"/>
        <end position="28"/>
    </location>
</feature>
<proteinExistence type="predicted"/>
<feature type="region of interest" description="Disordered" evidence="1">
    <location>
        <begin position="43"/>
        <end position="64"/>
    </location>
</feature>
<feature type="compositionally biased region" description="Basic and acidic residues" evidence="1">
    <location>
        <begin position="1"/>
        <end position="11"/>
    </location>
</feature>
<feature type="compositionally biased region" description="Basic and acidic residues" evidence="1">
    <location>
        <begin position="43"/>
        <end position="56"/>
    </location>
</feature>
<feature type="compositionally biased region" description="Gly residues" evidence="1">
    <location>
        <begin position="16"/>
        <end position="28"/>
    </location>
</feature>
<sequence>MAADMWERGVDEDGSCGSGGRGGRGGLRPGCYWRRWCPPDDEARWRSGTDDGDPRGMRLPVCST</sequence>
<evidence type="ECO:0000313" key="3">
    <source>
        <dbReference type="Proteomes" id="UP000479710"/>
    </source>
</evidence>
<comment type="caution">
    <text evidence="2">The sequence shown here is derived from an EMBL/GenBank/DDBJ whole genome shotgun (WGS) entry which is preliminary data.</text>
</comment>
<evidence type="ECO:0000256" key="1">
    <source>
        <dbReference type="SAM" id="MobiDB-lite"/>
    </source>
</evidence>
<evidence type="ECO:0000313" key="2">
    <source>
        <dbReference type="EMBL" id="KAF0934634.1"/>
    </source>
</evidence>
<organism evidence="2 3">
    <name type="scientific">Oryza meyeriana var. granulata</name>
    <dbReference type="NCBI Taxonomy" id="110450"/>
    <lineage>
        <taxon>Eukaryota</taxon>
        <taxon>Viridiplantae</taxon>
        <taxon>Streptophyta</taxon>
        <taxon>Embryophyta</taxon>
        <taxon>Tracheophyta</taxon>
        <taxon>Spermatophyta</taxon>
        <taxon>Magnoliopsida</taxon>
        <taxon>Liliopsida</taxon>
        <taxon>Poales</taxon>
        <taxon>Poaceae</taxon>
        <taxon>BOP clade</taxon>
        <taxon>Oryzoideae</taxon>
        <taxon>Oryzeae</taxon>
        <taxon>Oryzinae</taxon>
        <taxon>Oryza</taxon>
        <taxon>Oryza meyeriana</taxon>
    </lineage>
</organism>
<dbReference type="EMBL" id="SPHZ02000001">
    <property type="protein sequence ID" value="KAF0934634.1"/>
    <property type="molecule type" value="Genomic_DNA"/>
</dbReference>
<gene>
    <name evidence="2" type="ORF">E2562_026128</name>
</gene>
<reference evidence="2 3" key="1">
    <citation type="submission" date="2019-11" db="EMBL/GenBank/DDBJ databases">
        <title>Whole genome sequence of Oryza granulata.</title>
        <authorList>
            <person name="Li W."/>
        </authorList>
    </citation>
    <scope>NUCLEOTIDE SEQUENCE [LARGE SCALE GENOMIC DNA]</scope>
    <source>
        <strain evidence="3">cv. Menghai</strain>
        <tissue evidence="2">Leaf</tissue>
    </source>
</reference>
<protein>
    <submittedName>
        <fullName evidence="2">Uncharacterized protein</fullName>
    </submittedName>
</protein>
<name>A0A6G1FCL9_9ORYZ</name>
<dbReference type="AlphaFoldDB" id="A0A6G1FCL9"/>